<sequence length="196" mass="22995">MNDGGVTYADTKILISDEPYEVIEVNHAKFISGSNLCLNLTDPQRTFPFYNPPGARGEDTFLSTLLSDRQVLKVPCYTFHDGFSTYNCLMDGVLPIRLKFIKADNEQVVQRFFKACIGWIRYKPLLLYLTDRDNYEKRLAIIEQQLSLTVPMLADYFAYPGFYQIINDFHKYQRNVKKHDQDFKRTQEIWQRVIRG</sequence>
<name>A0A645BA00_9ZZZZ</name>
<proteinExistence type="predicted"/>
<evidence type="ECO:0000313" key="1">
    <source>
        <dbReference type="EMBL" id="MPM62299.1"/>
    </source>
</evidence>
<dbReference type="EMBL" id="VSSQ01018797">
    <property type="protein sequence ID" value="MPM62299.1"/>
    <property type="molecule type" value="Genomic_DNA"/>
</dbReference>
<organism evidence="1">
    <name type="scientific">bioreactor metagenome</name>
    <dbReference type="NCBI Taxonomy" id="1076179"/>
    <lineage>
        <taxon>unclassified sequences</taxon>
        <taxon>metagenomes</taxon>
        <taxon>ecological metagenomes</taxon>
    </lineage>
</organism>
<accession>A0A645BA00</accession>
<dbReference type="AlphaFoldDB" id="A0A645BA00"/>
<comment type="caution">
    <text evidence="1">The sequence shown here is derived from an EMBL/GenBank/DDBJ whole genome shotgun (WGS) entry which is preliminary data.</text>
</comment>
<protein>
    <submittedName>
        <fullName evidence="1">Uncharacterized protein</fullName>
    </submittedName>
</protein>
<reference evidence="1" key="1">
    <citation type="submission" date="2019-08" db="EMBL/GenBank/DDBJ databases">
        <authorList>
            <person name="Kucharzyk K."/>
            <person name="Murdoch R.W."/>
            <person name="Higgins S."/>
            <person name="Loffler F."/>
        </authorList>
    </citation>
    <scope>NUCLEOTIDE SEQUENCE</scope>
</reference>
<gene>
    <name evidence="1" type="ORF">SDC9_109165</name>
</gene>